<evidence type="ECO:0000313" key="11">
    <source>
        <dbReference type="Proteomes" id="UP000265120"/>
    </source>
</evidence>
<keyword evidence="5" id="KW-0547">Nucleotide-binding</keyword>
<dbReference type="Gene3D" id="3.40.50.300">
    <property type="entry name" value="P-loop containing nucleotide triphosphate hydrolases"/>
    <property type="match status" value="1"/>
</dbReference>
<feature type="compositionally biased region" description="Polar residues" evidence="7">
    <location>
        <begin position="26"/>
        <end position="38"/>
    </location>
</feature>
<dbReference type="GO" id="GO:0005524">
    <property type="term" value="F:ATP binding"/>
    <property type="evidence" value="ECO:0007669"/>
    <property type="project" value="UniProtKB-KW"/>
</dbReference>
<sequence length="1137" mass="127983">MCLSLVESKLRIMNQGEDSENGIPVTESTTLCQGHGSQPEVQRNHLKEQSSLCGPKPLPSSVSCKSNQSMELPLCFAKNKPTSSDSGIECEPSCMSLKSNQSMEPPLCFAKNKVNEECLVDPSGQPCQQLQAKLDSVFALLENNMFTFVKSELRKMQKVLMSDSPDCSEVGVEVKAEDAMDDELGRSNREAVLKLTLNFLRMMNKEDLADCLQSGSRAPLCQSKLKSNLKRKYQCVFEGITKAGKPTLLNQIYTDLFITEGDAGEINEEHEVRHIESASRKLGKEERTIREEDIFKVSPGRDRIRTMLTKGVAGIGKTVLTQKYTLDWAEGKTNTDIQFILPFTFRELNLLKGKQLSLVQLIHHFFTETKEAGISRFEEFQTVLIFDGLDECRFPLDFRNTELVSDPSVSASVEVLLTNLIRGKLLPTARLWITTRPAAANQILDQFIDMVTEVRGFTDPQKEKYFKNRFQDTDKANKIISHIKASRSLHIMCHIPVFCWITGTVLENMLKTKHKGDLPKTLTEMYIHFLVVQSKLKVVKYDEGSPTDPHWSPESMEMIKSLGKLAFEQLKKGNLIFYDSDLRDCDIDITAASVYSGVFTQIFKEEQGLYLDKVFCFVHLSVQEFLAALYVHLTFINLGLNLITQEKSNLPLSALAKKQFYHSAIEEALRSHNGHLDLFLRFLLGFSLKINQSLLHGLLTNTGIYLSTSQETINYIKKKIEETTSAETSINLFHCLNEVNDRSLVEEIQQYMESGSLKEGKLSPGQWSALAFILLSSAEDLNVFELKKYWASEAALPRLLPVVKVSTKALLNDSNLSERSCKALSDIFSFKSSALKYLDLSNNNLQDSGMKLLSVGLQSPHCVLETLRLSGCNLSERSCEDLALVLSSESCSLRDLDLSHNNIQDSGLKLLSVGLQSPHCVLETLRVEPEGVRWLRQGLKKYFLVNTFDPDTVHPNISVSKDGRTVTYVEDPQPYPDLPERFDQRTQLLCANPLAGRCYWEVDWDGIVCIALSYKGVGRKGDEEDCWFGRNPQSWALYCCNLDYFSFSHKTKDICAQGKYLAYHDNNLTTSSITSSFSCPNKGAVYVDCPGGTVSFFVVSSDTLIHLHTFNTTFTEPLYAGFGFWRWINNSISLTSS</sequence>
<organism evidence="10 11">
    <name type="scientific">Cynoglossus semilaevis</name>
    <name type="common">Tongue sole</name>
    <dbReference type="NCBI Taxonomy" id="244447"/>
    <lineage>
        <taxon>Eukaryota</taxon>
        <taxon>Metazoa</taxon>
        <taxon>Chordata</taxon>
        <taxon>Craniata</taxon>
        <taxon>Vertebrata</taxon>
        <taxon>Euteleostomi</taxon>
        <taxon>Actinopterygii</taxon>
        <taxon>Neopterygii</taxon>
        <taxon>Teleostei</taxon>
        <taxon>Neoteleostei</taxon>
        <taxon>Acanthomorphata</taxon>
        <taxon>Carangaria</taxon>
        <taxon>Pleuronectiformes</taxon>
        <taxon>Pleuronectoidei</taxon>
        <taxon>Cynoglossidae</taxon>
        <taxon>Cynoglossinae</taxon>
        <taxon>Cynoglossus</taxon>
    </lineage>
</organism>
<dbReference type="InterPro" id="IPR041075">
    <property type="entry name" value="NOD1/2_WH"/>
</dbReference>
<evidence type="ECO:0000256" key="2">
    <source>
        <dbReference type="ARBA" id="ARBA00022490"/>
    </source>
</evidence>
<dbReference type="SMART" id="SM01288">
    <property type="entry name" value="FISNA"/>
    <property type="match status" value="1"/>
</dbReference>
<dbReference type="Pfam" id="PF17776">
    <property type="entry name" value="NLRC4_HD2"/>
    <property type="match status" value="1"/>
</dbReference>
<evidence type="ECO:0000256" key="4">
    <source>
        <dbReference type="ARBA" id="ARBA00022737"/>
    </source>
</evidence>
<dbReference type="SMART" id="SM00368">
    <property type="entry name" value="LRR_RI"/>
    <property type="match status" value="4"/>
</dbReference>
<keyword evidence="2" id="KW-0963">Cytoplasm</keyword>
<dbReference type="InterPro" id="IPR051261">
    <property type="entry name" value="NLR"/>
</dbReference>
<proteinExistence type="predicted"/>
<dbReference type="Pfam" id="PF13516">
    <property type="entry name" value="LRR_6"/>
    <property type="match status" value="2"/>
</dbReference>
<evidence type="ECO:0000256" key="7">
    <source>
        <dbReference type="SAM" id="MobiDB-lite"/>
    </source>
</evidence>
<dbReference type="STRING" id="244447.ENSCSEP00000008927"/>
<dbReference type="InterPro" id="IPR006574">
    <property type="entry name" value="PRY"/>
</dbReference>
<dbReference type="Pfam" id="PF17779">
    <property type="entry name" value="WHD_NOD2"/>
    <property type="match status" value="1"/>
</dbReference>
<evidence type="ECO:0000256" key="5">
    <source>
        <dbReference type="ARBA" id="ARBA00022741"/>
    </source>
</evidence>
<dbReference type="InterPro" id="IPR041267">
    <property type="entry name" value="NLRP_HD2"/>
</dbReference>
<reference evidence="10" key="3">
    <citation type="submission" date="2025-09" db="UniProtKB">
        <authorList>
            <consortium name="Ensembl"/>
        </authorList>
    </citation>
    <scope>IDENTIFICATION</scope>
</reference>
<comment type="subcellular location">
    <subcellularLocation>
        <location evidence="1">Cytoplasm</location>
    </subcellularLocation>
</comment>
<evidence type="ECO:0000256" key="3">
    <source>
        <dbReference type="ARBA" id="ARBA00022614"/>
    </source>
</evidence>
<dbReference type="SUPFAM" id="SSF49899">
    <property type="entry name" value="Concanavalin A-like lectins/glucanases"/>
    <property type="match status" value="1"/>
</dbReference>
<evidence type="ECO:0000313" key="10">
    <source>
        <dbReference type="Ensembl" id="ENSCSEP00000008927.1"/>
    </source>
</evidence>
<dbReference type="PANTHER" id="PTHR24106">
    <property type="entry name" value="NACHT, LRR AND CARD DOMAINS-CONTAINING"/>
    <property type="match status" value="1"/>
</dbReference>
<dbReference type="Pfam" id="PF14484">
    <property type="entry name" value="FISNA"/>
    <property type="match status" value="1"/>
</dbReference>
<keyword evidence="6" id="KW-0067">ATP-binding</keyword>
<dbReference type="PROSITE" id="PS50188">
    <property type="entry name" value="B302_SPRY"/>
    <property type="match status" value="1"/>
</dbReference>
<feature type="domain" description="NACHT" evidence="9">
    <location>
        <begin position="305"/>
        <end position="439"/>
    </location>
</feature>
<dbReference type="InterPro" id="IPR001611">
    <property type="entry name" value="Leu-rich_rpt"/>
</dbReference>
<feature type="region of interest" description="Disordered" evidence="7">
    <location>
        <begin position="16"/>
        <end position="38"/>
    </location>
</feature>
<evidence type="ECO:0000256" key="6">
    <source>
        <dbReference type="ARBA" id="ARBA00022840"/>
    </source>
</evidence>
<dbReference type="InterPro" id="IPR043136">
    <property type="entry name" value="B30.2/SPRY_sf"/>
</dbReference>
<reference evidence="10" key="2">
    <citation type="submission" date="2025-08" db="UniProtKB">
        <authorList>
            <consortium name="Ensembl"/>
        </authorList>
    </citation>
    <scope>IDENTIFICATION</scope>
</reference>
<dbReference type="InterPro" id="IPR001870">
    <property type="entry name" value="B30.2/SPRY"/>
</dbReference>
<dbReference type="InterPro" id="IPR013320">
    <property type="entry name" value="ConA-like_dom_sf"/>
</dbReference>
<protein>
    <submittedName>
        <fullName evidence="10">NACHT, LRR and PYD domains-containing protein 12-like</fullName>
    </submittedName>
</protein>
<dbReference type="FunFam" id="3.40.50.300:FF:001524">
    <property type="entry name" value="Si:dkey-126g1.7"/>
    <property type="match status" value="1"/>
</dbReference>
<dbReference type="Gene3D" id="3.80.10.10">
    <property type="entry name" value="Ribonuclease Inhibitor"/>
    <property type="match status" value="1"/>
</dbReference>
<dbReference type="InterPro" id="IPR029495">
    <property type="entry name" value="NACHT-assoc"/>
</dbReference>
<dbReference type="SUPFAM" id="SSF52540">
    <property type="entry name" value="P-loop containing nucleoside triphosphate hydrolases"/>
    <property type="match status" value="1"/>
</dbReference>
<dbReference type="Proteomes" id="UP000265120">
    <property type="component" value="Chromosome 14"/>
</dbReference>
<dbReference type="SMART" id="SM00589">
    <property type="entry name" value="PRY"/>
    <property type="match status" value="1"/>
</dbReference>
<dbReference type="InParanoid" id="A0A3P8V2Y1"/>
<evidence type="ECO:0000259" key="8">
    <source>
        <dbReference type="PROSITE" id="PS50188"/>
    </source>
</evidence>
<name>A0A3P8V2Y1_CYNSE</name>
<dbReference type="Ensembl" id="ENSCSET00000009024.1">
    <property type="protein sequence ID" value="ENSCSEP00000008927.1"/>
    <property type="gene ID" value="ENSCSEG00000005712.1"/>
</dbReference>
<feature type="domain" description="B30.2/SPRY" evidence="8">
    <location>
        <begin position="926"/>
        <end position="1137"/>
    </location>
</feature>
<keyword evidence="3" id="KW-0433">Leucine-rich repeat</keyword>
<dbReference type="AlphaFoldDB" id="A0A3P8V2Y1"/>
<dbReference type="SUPFAM" id="SSF52047">
    <property type="entry name" value="RNI-like"/>
    <property type="match status" value="1"/>
</dbReference>
<dbReference type="OMA" id="DSQWRLD"/>
<dbReference type="CDD" id="cd16040">
    <property type="entry name" value="SPRY_PRY_SNTX"/>
    <property type="match status" value="1"/>
</dbReference>
<dbReference type="PROSITE" id="PS51450">
    <property type="entry name" value="LRR"/>
    <property type="match status" value="1"/>
</dbReference>
<dbReference type="Pfam" id="PF05729">
    <property type="entry name" value="NACHT"/>
    <property type="match status" value="1"/>
</dbReference>
<evidence type="ECO:0000256" key="1">
    <source>
        <dbReference type="ARBA" id="ARBA00004496"/>
    </source>
</evidence>
<dbReference type="PROSITE" id="PS50837">
    <property type="entry name" value="NACHT"/>
    <property type="match status" value="1"/>
</dbReference>
<dbReference type="Gene3D" id="2.60.120.920">
    <property type="match status" value="1"/>
</dbReference>
<keyword evidence="4" id="KW-0677">Repeat</keyword>
<dbReference type="InterPro" id="IPR027417">
    <property type="entry name" value="P-loop_NTPase"/>
</dbReference>
<accession>A0A3P8V2Y1</accession>
<evidence type="ECO:0000259" key="9">
    <source>
        <dbReference type="PROSITE" id="PS50837"/>
    </source>
</evidence>
<dbReference type="InterPro" id="IPR007111">
    <property type="entry name" value="NACHT_NTPase"/>
</dbReference>
<dbReference type="GeneTree" id="ENSGT01150000286915"/>
<keyword evidence="11" id="KW-1185">Reference proteome</keyword>
<reference evidence="10 11" key="1">
    <citation type="journal article" date="2014" name="Nat. Genet.">
        <title>Whole-genome sequence of a flatfish provides insights into ZW sex chromosome evolution and adaptation to a benthic lifestyle.</title>
        <authorList>
            <person name="Chen S."/>
            <person name="Zhang G."/>
            <person name="Shao C."/>
            <person name="Huang Q."/>
            <person name="Liu G."/>
            <person name="Zhang P."/>
            <person name="Song W."/>
            <person name="An N."/>
            <person name="Chalopin D."/>
            <person name="Volff J.N."/>
            <person name="Hong Y."/>
            <person name="Li Q."/>
            <person name="Sha Z."/>
            <person name="Zhou H."/>
            <person name="Xie M."/>
            <person name="Yu Q."/>
            <person name="Liu Y."/>
            <person name="Xiang H."/>
            <person name="Wang N."/>
            <person name="Wu K."/>
            <person name="Yang C."/>
            <person name="Zhou Q."/>
            <person name="Liao X."/>
            <person name="Yang L."/>
            <person name="Hu Q."/>
            <person name="Zhang J."/>
            <person name="Meng L."/>
            <person name="Jin L."/>
            <person name="Tian Y."/>
            <person name="Lian J."/>
            <person name="Yang J."/>
            <person name="Miao G."/>
            <person name="Liu S."/>
            <person name="Liang Z."/>
            <person name="Yan F."/>
            <person name="Li Y."/>
            <person name="Sun B."/>
            <person name="Zhang H."/>
            <person name="Zhang J."/>
            <person name="Zhu Y."/>
            <person name="Du M."/>
            <person name="Zhao Y."/>
            <person name="Schartl M."/>
            <person name="Tang Q."/>
            <person name="Wang J."/>
        </authorList>
    </citation>
    <scope>NUCLEOTIDE SEQUENCE</scope>
</reference>
<dbReference type="GO" id="GO:0005737">
    <property type="term" value="C:cytoplasm"/>
    <property type="evidence" value="ECO:0007669"/>
    <property type="project" value="UniProtKB-SubCell"/>
</dbReference>
<dbReference type="Pfam" id="PF13765">
    <property type="entry name" value="PRY"/>
    <property type="match status" value="1"/>
</dbReference>
<dbReference type="InterPro" id="IPR032675">
    <property type="entry name" value="LRR_dom_sf"/>
</dbReference>